<dbReference type="Pfam" id="PF18029">
    <property type="entry name" value="Glyoxalase_6"/>
    <property type="match status" value="1"/>
</dbReference>
<gene>
    <name evidence="2" type="ORF">QSV35_06155</name>
</gene>
<evidence type="ECO:0000259" key="1">
    <source>
        <dbReference type="Pfam" id="PF18029"/>
    </source>
</evidence>
<dbReference type="InterPro" id="IPR029068">
    <property type="entry name" value="Glyas_Bleomycin-R_OHBP_Dase"/>
</dbReference>
<keyword evidence="3" id="KW-1185">Reference proteome</keyword>
<feature type="domain" description="Glyoxalase-like" evidence="1">
    <location>
        <begin position="125"/>
        <end position="213"/>
    </location>
</feature>
<dbReference type="EMBL" id="JASXSZ010000001">
    <property type="protein sequence ID" value="MDL9978906.1"/>
    <property type="molecule type" value="Genomic_DNA"/>
</dbReference>
<name>A0ABT7MWS8_9MICO</name>
<reference evidence="2 3" key="1">
    <citation type="submission" date="2023-06" db="EMBL/GenBank/DDBJ databases">
        <title>Microbacterium sp. nov., isolated from a waste landfill.</title>
        <authorList>
            <person name="Wen W."/>
        </authorList>
    </citation>
    <scope>NUCLEOTIDE SEQUENCE [LARGE SCALE GENOMIC DNA]</scope>
    <source>
        <strain evidence="2 3">ASV49</strain>
    </source>
</reference>
<dbReference type="InterPro" id="IPR036428">
    <property type="entry name" value="PCD_sf"/>
</dbReference>
<dbReference type="SUPFAM" id="SSF55248">
    <property type="entry name" value="PCD-like"/>
    <property type="match status" value="1"/>
</dbReference>
<evidence type="ECO:0000313" key="3">
    <source>
        <dbReference type="Proteomes" id="UP001235064"/>
    </source>
</evidence>
<sequence>MTDREGTSAEHISAQQFHEAPGTAGWHVLYGGAQAIFPTDSLQTGAEFALRVADAAAELDREPDIDLRPHAVAVCTARNRRGRLDRIDAEVARRVSDVASGMGLAPDASRLQTAQIGIAQAEGVDTSEFWLAALGYERVDDVLADPLRRGPRLWFYELDRPGRGRTHIDVAVPNDQGAPRAAAAIAAGGRLAIGDDIPAWWGLASPDNHSVDIAAWGDVSEQVM</sequence>
<proteinExistence type="predicted"/>
<accession>A0ABT7MWS8</accession>
<comment type="caution">
    <text evidence="2">The sequence shown here is derived from an EMBL/GenBank/DDBJ whole genome shotgun (WGS) entry which is preliminary data.</text>
</comment>
<dbReference type="InterPro" id="IPR041581">
    <property type="entry name" value="Glyoxalase_6"/>
</dbReference>
<dbReference type="RefSeq" id="WP_286287737.1">
    <property type="nucleotide sequence ID" value="NZ_JASXSZ010000001.1"/>
</dbReference>
<organism evidence="2 3">
    <name type="scientific">Microbacterium candidum</name>
    <dbReference type="NCBI Taxonomy" id="3041922"/>
    <lineage>
        <taxon>Bacteria</taxon>
        <taxon>Bacillati</taxon>
        <taxon>Actinomycetota</taxon>
        <taxon>Actinomycetes</taxon>
        <taxon>Micrococcales</taxon>
        <taxon>Microbacteriaceae</taxon>
        <taxon>Microbacterium</taxon>
    </lineage>
</organism>
<evidence type="ECO:0000313" key="2">
    <source>
        <dbReference type="EMBL" id="MDL9978906.1"/>
    </source>
</evidence>
<dbReference type="Gene3D" id="3.10.180.10">
    <property type="entry name" value="2,3-Dihydroxybiphenyl 1,2-Dioxygenase, domain 1"/>
    <property type="match status" value="1"/>
</dbReference>
<protein>
    <submittedName>
        <fullName evidence="2">VOC family protein</fullName>
    </submittedName>
</protein>
<dbReference type="Proteomes" id="UP001235064">
    <property type="component" value="Unassembled WGS sequence"/>
</dbReference>